<dbReference type="InterPro" id="IPR000760">
    <property type="entry name" value="Inositol_monophosphatase-like"/>
</dbReference>
<keyword evidence="3 9" id="KW-1003">Cell membrane</keyword>
<keyword evidence="12" id="KW-1185">Reference proteome</keyword>
<evidence type="ECO:0000256" key="4">
    <source>
        <dbReference type="ARBA" id="ARBA00022519"/>
    </source>
</evidence>
<evidence type="ECO:0000256" key="7">
    <source>
        <dbReference type="ARBA" id="ARBA00022842"/>
    </source>
</evidence>
<keyword evidence="7 9" id="KW-0460">Magnesium</keyword>
<feature type="binding site" evidence="9">
    <location>
        <begin position="89"/>
        <end position="92"/>
    </location>
    <ligand>
        <name>substrate</name>
    </ligand>
</feature>
<dbReference type="GO" id="GO:0000287">
    <property type="term" value="F:magnesium ion binding"/>
    <property type="evidence" value="ECO:0007669"/>
    <property type="project" value="UniProtKB-UniRule"/>
</dbReference>
<feature type="binding site" evidence="9">
    <location>
        <position position="87"/>
    </location>
    <ligand>
        <name>Mg(2+)</name>
        <dbReference type="ChEBI" id="CHEBI:18420"/>
        <label>2</label>
    </ligand>
</feature>
<dbReference type="Gene3D" id="3.40.190.80">
    <property type="match status" value="1"/>
</dbReference>
<dbReference type="Gene3D" id="3.30.540.10">
    <property type="entry name" value="Fructose-1,6-Bisphosphatase, subunit A, domain 1"/>
    <property type="match status" value="1"/>
</dbReference>
<dbReference type="InterPro" id="IPR020583">
    <property type="entry name" value="Inositol_monoP_metal-BS"/>
</dbReference>
<name>A0A9J7AQX4_9PROT</name>
<feature type="binding site" evidence="9">
    <location>
        <position position="213"/>
    </location>
    <ligand>
        <name>substrate</name>
    </ligand>
</feature>
<dbReference type="KEGG" id="naci:NUH88_19550"/>
<keyword evidence="5 9" id="KW-0479">Metal-binding</keyword>
<dbReference type="SUPFAM" id="SSF56655">
    <property type="entry name" value="Carbohydrate phosphatase"/>
    <property type="match status" value="1"/>
</dbReference>
<feature type="binding site" evidence="9">
    <location>
        <position position="213"/>
    </location>
    <ligand>
        <name>Mg(2+)</name>
        <dbReference type="ChEBI" id="CHEBI:18420"/>
        <label>2</label>
    </ligand>
</feature>
<feature type="binding site" evidence="10">
    <location>
        <position position="213"/>
    </location>
    <ligand>
        <name>Mg(2+)</name>
        <dbReference type="ChEBI" id="CHEBI:18420"/>
        <label>1</label>
        <note>catalytic</note>
    </ligand>
</feature>
<feature type="binding site" evidence="9 10">
    <location>
        <position position="90"/>
    </location>
    <ligand>
        <name>Mg(2+)</name>
        <dbReference type="ChEBI" id="CHEBI:18420"/>
        <label>2</label>
    </ligand>
</feature>
<evidence type="ECO:0000256" key="1">
    <source>
        <dbReference type="ARBA" id="ARBA00001625"/>
    </source>
</evidence>
<evidence type="ECO:0000256" key="6">
    <source>
        <dbReference type="ARBA" id="ARBA00022801"/>
    </source>
</evidence>
<evidence type="ECO:0000313" key="11">
    <source>
        <dbReference type="EMBL" id="UUX49582.1"/>
    </source>
</evidence>
<dbReference type="CDD" id="cd01638">
    <property type="entry name" value="CysQ"/>
    <property type="match status" value="1"/>
</dbReference>
<comment type="cofactor">
    <cofactor evidence="9 10">
        <name>Mg(2+)</name>
        <dbReference type="ChEBI" id="CHEBI:18420"/>
    </cofactor>
</comment>
<evidence type="ECO:0000313" key="12">
    <source>
        <dbReference type="Proteomes" id="UP001060336"/>
    </source>
</evidence>
<dbReference type="Proteomes" id="UP001060336">
    <property type="component" value="Chromosome"/>
</dbReference>
<gene>
    <name evidence="9 11" type="primary">cysQ</name>
    <name evidence="11" type="ORF">NUH88_19550</name>
</gene>
<dbReference type="RefSeq" id="WP_257768338.1">
    <property type="nucleotide sequence ID" value="NZ_CP102480.1"/>
</dbReference>
<dbReference type="GO" id="GO:0000103">
    <property type="term" value="P:sulfate assimilation"/>
    <property type="evidence" value="ECO:0007669"/>
    <property type="project" value="TreeGrafter"/>
</dbReference>
<accession>A0A9J7AQX4</accession>
<comment type="subcellular location">
    <subcellularLocation>
        <location evidence="9">Cell inner membrane</location>
        <topology evidence="9">Peripheral membrane protein</topology>
        <orientation evidence="9">Cytoplasmic side</orientation>
    </subcellularLocation>
</comment>
<dbReference type="PANTHER" id="PTHR43028">
    <property type="entry name" value="3'(2'),5'-BISPHOSPHATE NUCLEOTIDASE 1"/>
    <property type="match status" value="1"/>
</dbReference>
<keyword evidence="8 9" id="KW-0472">Membrane</keyword>
<sequence>MDKQSLLNEIIQIAREASTIILKYYDGEIAVDDKSDGSPVTAADRAADAHIVAGLKKLTPDIPVISEEGFAAGSNPDISGGTYWLVDPLDGTKEFIKRNGDFTVNIALLEKFEPVLGVVLTPVTGLASAGIVGEGAFDEDADGKRTTIAARQADPDRLTVVASRSHRSPELEEYLAELKPAEEISRGSALKFCLVARGEADLYPRVGPTCEWDTAAGQAVLLAAGGSMTAFDGTPFRYGKADERFLNGMFVAKGPGV</sequence>
<keyword evidence="4 9" id="KW-0997">Cell inner membrane</keyword>
<dbReference type="EMBL" id="CP102480">
    <property type="protein sequence ID" value="UUX49582.1"/>
    <property type="molecule type" value="Genomic_DNA"/>
</dbReference>
<dbReference type="EC" id="3.1.3.7" evidence="9"/>
<comment type="function">
    <text evidence="9">Converts adenosine-3',5'-bisphosphate (PAP) to AMP.</text>
</comment>
<keyword evidence="6 9" id="KW-0378">Hydrolase</keyword>
<feature type="binding site" evidence="9">
    <location>
        <position position="67"/>
    </location>
    <ligand>
        <name>Mg(2+)</name>
        <dbReference type="ChEBI" id="CHEBI:18420"/>
        <label>1</label>
    </ligand>
</feature>
<evidence type="ECO:0000256" key="8">
    <source>
        <dbReference type="ARBA" id="ARBA00023136"/>
    </source>
</evidence>
<comment type="catalytic activity">
    <reaction evidence="1 9">
        <text>adenosine 3',5'-bisphosphate + H2O = AMP + phosphate</text>
        <dbReference type="Rhea" id="RHEA:10040"/>
        <dbReference type="ChEBI" id="CHEBI:15377"/>
        <dbReference type="ChEBI" id="CHEBI:43474"/>
        <dbReference type="ChEBI" id="CHEBI:58343"/>
        <dbReference type="ChEBI" id="CHEBI:456215"/>
        <dbReference type="EC" id="3.1.3.7"/>
    </reaction>
</comment>
<evidence type="ECO:0000256" key="5">
    <source>
        <dbReference type="ARBA" id="ARBA00022723"/>
    </source>
</evidence>
<dbReference type="NCBIfam" id="TIGR01331">
    <property type="entry name" value="bisphos_cysQ"/>
    <property type="match status" value="1"/>
</dbReference>
<dbReference type="GO" id="GO:0008441">
    <property type="term" value="F:3'(2'),5'-bisphosphate nucleotidase activity"/>
    <property type="evidence" value="ECO:0007669"/>
    <property type="project" value="UniProtKB-UniRule"/>
</dbReference>
<dbReference type="AlphaFoldDB" id="A0A9J7AQX4"/>
<evidence type="ECO:0000256" key="10">
    <source>
        <dbReference type="PIRSR" id="PIRSR600760-2"/>
    </source>
</evidence>
<feature type="binding site" evidence="9">
    <location>
        <position position="67"/>
    </location>
    <ligand>
        <name>substrate</name>
    </ligand>
</feature>
<organism evidence="11 12">
    <name type="scientific">Nisaea acidiphila</name>
    <dbReference type="NCBI Taxonomy" id="1862145"/>
    <lineage>
        <taxon>Bacteria</taxon>
        <taxon>Pseudomonadati</taxon>
        <taxon>Pseudomonadota</taxon>
        <taxon>Alphaproteobacteria</taxon>
        <taxon>Rhodospirillales</taxon>
        <taxon>Thalassobaculaceae</taxon>
        <taxon>Nisaea</taxon>
    </lineage>
</organism>
<dbReference type="PROSITE" id="PS00630">
    <property type="entry name" value="IMP_2"/>
    <property type="match status" value="1"/>
</dbReference>
<feature type="binding site" evidence="9">
    <location>
        <position position="89"/>
    </location>
    <ligand>
        <name>Mg(2+)</name>
        <dbReference type="ChEBI" id="CHEBI:18420"/>
        <label>1</label>
    </ligand>
</feature>
<evidence type="ECO:0000256" key="3">
    <source>
        <dbReference type="ARBA" id="ARBA00022475"/>
    </source>
</evidence>
<feature type="binding site" evidence="9">
    <location>
        <position position="87"/>
    </location>
    <ligand>
        <name>Mg(2+)</name>
        <dbReference type="ChEBI" id="CHEBI:18420"/>
        <label>1</label>
    </ligand>
</feature>
<dbReference type="GO" id="GO:0005886">
    <property type="term" value="C:plasma membrane"/>
    <property type="evidence" value="ECO:0007669"/>
    <property type="project" value="UniProtKB-SubCell"/>
</dbReference>
<evidence type="ECO:0000256" key="2">
    <source>
        <dbReference type="ARBA" id="ARBA00005289"/>
    </source>
</evidence>
<feature type="binding site" evidence="10">
    <location>
        <position position="89"/>
    </location>
    <ligand>
        <name>Mg(2+)</name>
        <dbReference type="ChEBI" id="CHEBI:18420"/>
        <label>1</label>
        <note>catalytic</note>
    </ligand>
</feature>
<evidence type="ECO:0000256" key="9">
    <source>
        <dbReference type="HAMAP-Rule" id="MF_02095"/>
    </source>
</evidence>
<dbReference type="HAMAP" id="MF_02095">
    <property type="entry name" value="CysQ"/>
    <property type="match status" value="1"/>
</dbReference>
<feature type="binding site" evidence="10">
    <location>
        <position position="67"/>
    </location>
    <ligand>
        <name>Mg(2+)</name>
        <dbReference type="ChEBI" id="CHEBI:18420"/>
        <label>1</label>
        <note>catalytic</note>
    </ligand>
</feature>
<dbReference type="GO" id="GO:0050427">
    <property type="term" value="P:3'-phosphoadenosine 5'-phosphosulfate metabolic process"/>
    <property type="evidence" value="ECO:0007669"/>
    <property type="project" value="TreeGrafter"/>
</dbReference>
<feature type="binding site" evidence="10">
    <location>
        <position position="87"/>
    </location>
    <ligand>
        <name>Mg(2+)</name>
        <dbReference type="ChEBI" id="CHEBI:18420"/>
        <label>1</label>
        <note>catalytic</note>
    </ligand>
</feature>
<dbReference type="InterPro" id="IPR020550">
    <property type="entry name" value="Inositol_monophosphatase_CS"/>
</dbReference>
<dbReference type="InterPro" id="IPR006240">
    <property type="entry name" value="CysQ"/>
</dbReference>
<dbReference type="PRINTS" id="PR00377">
    <property type="entry name" value="IMPHPHTASES"/>
</dbReference>
<reference evidence="11" key="1">
    <citation type="submission" date="2022-08" db="EMBL/GenBank/DDBJ databases">
        <title>Nisaea acidiphila sp. nov., isolated from a marine algal debris and emended description of the genus Nisaea Urios et al. 2008.</title>
        <authorList>
            <person name="Kwon K."/>
        </authorList>
    </citation>
    <scope>NUCLEOTIDE SEQUENCE</scope>
    <source>
        <strain evidence="11">MEBiC11861</strain>
    </source>
</reference>
<dbReference type="InterPro" id="IPR050725">
    <property type="entry name" value="CysQ/Inositol_MonoPase"/>
</dbReference>
<dbReference type="PANTHER" id="PTHR43028:SF5">
    <property type="entry name" value="3'(2'),5'-BISPHOSPHATE NUCLEOTIDASE 1"/>
    <property type="match status" value="1"/>
</dbReference>
<dbReference type="GO" id="GO:0046854">
    <property type="term" value="P:phosphatidylinositol phosphate biosynthetic process"/>
    <property type="evidence" value="ECO:0007669"/>
    <property type="project" value="InterPro"/>
</dbReference>
<dbReference type="PROSITE" id="PS00629">
    <property type="entry name" value="IMP_1"/>
    <property type="match status" value="1"/>
</dbReference>
<protein>
    <recommendedName>
        <fullName evidence="9">3'(2'),5'-bisphosphate nucleotidase CysQ</fullName>
        <ecNumber evidence="9">3.1.3.7</ecNumber>
    </recommendedName>
    <alternativeName>
        <fullName evidence="9">3'(2'),5-bisphosphonucleoside 3'(2')-phosphohydrolase</fullName>
    </alternativeName>
    <alternativeName>
        <fullName evidence="9">3'-phosphoadenosine 5'-phosphate phosphatase</fullName>
        <shortName evidence="9">PAP phosphatase</shortName>
    </alternativeName>
</protein>
<proteinExistence type="inferred from homology"/>
<comment type="similarity">
    <text evidence="2 9">Belongs to the inositol monophosphatase superfamily. CysQ family.</text>
</comment>
<dbReference type="Pfam" id="PF00459">
    <property type="entry name" value="Inositol_P"/>
    <property type="match status" value="1"/>
</dbReference>